<dbReference type="Proteomes" id="UP000006043">
    <property type="component" value="Unassembled WGS sequence"/>
</dbReference>
<sequence length="69" mass="7023">MTATGAVDVKPAAVAAATAGQSIHQRASTLESAGTRYPPAAQADPMPRPLARMASRTRLIRPRPGVGGS</sequence>
<protein>
    <submittedName>
        <fullName evidence="2">Uncharacterized protein</fullName>
    </submittedName>
</protein>
<evidence type="ECO:0000256" key="1">
    <source>
        <dbReference type="SAM" id="MobiDB-lite"/>
    </source>
</evidence>
<evidence type="ECO:0000313" key="2">
    <source>
        <dbReference type="EMBL" id="EJZ12875.1"/>
    </source>
</evidence>
<proteinExistence type="predicted"/>
<evidence type="ECO:0000313" key="3">
    <source>
        <dbReference type="Proteomes" id="UP000006043"/>
    </source>
</evidence>
<dbReference type="HOGENOM" id="CLU_2771438_0_0_11"/>
<comment type="caution">
    <text evidence="2">The sequence shown here is derived from an EMBL/GenBank/DDBJ whole genome shotgun (WGS) entry which is preliminary data.</text>
</comment>
<gene>
    <name evidence="2" type="ORF">MFORT_16644</name>
</gene>
<organism evidence="2 3">
    <name type="scientific">Mycolicibacterium fortuitum subsp. fortuitum DSM 46621 = ATCC 6841 = JCM 6387</name>
    <dbReference type="NCBI Taxonomy" id="1214102"/>
    <lineage>
        <taxon>Bacteria</taxon>
        <taxon>Bacillati</taxon>
        <taxon>Actinomycetota</taxon>
        <taxon>Actinomycetes</taxon>
        <taxon>Mycobacteriales</taxon>
        <taxon>Mycobacteriaceae</taxon>
        <taxon>Mycolicibacterium</taxon>
    </lineage>
</organism>
<accession>K0V5Q2</accession>
<feature type="compositionally biased region" description="Polar residues" evidence="1">
    <location>
        <begin position="20"/>
        <end position="32"/>
    </location>
</feature>
<dbReference type="AlphaFoldDB" id="K0V5Q2"/>
<feature type="region of interest" description="Disordered" evidence="1">
    <location>
        <begin position="18"/>
        <end position="69"/>
    </location>
</feature>
<name>K0V5Q2_MYCFO</name>
<dbReference type="EMBL" id="ALQB01000066">
    <property type="protein sequence ID" value="EJZ12875.1"/>
    <property type="molecule type" value="Genomic_DNA"/>
</dbReference>
<reference evidence="2 3" key="1">
    <citation type="journal article" date="2012" name="J. Bacteriol.">
        <title>Complete Genome Sequence of Mycobacterium fortuitum subsp. fortuitum Type Strain DSM46621.</title>
        <authorList>
            <person name="Ho Y.S."/>
            <person name="Adroub S.A."/>
            <person name="Aleisa F."/>
            <person name="Mahmood H."/>
            <person name="Othoum G."/>
            <person name="Rashid F."/>
            <person name="Zaher M."/>
            <person name="Ali S."/>
            <person name="Bitter W."/>
            <person name="Pain A."/>
            <person name="Abdallah A.M."/>
        </authorList>
    </citation>
    <scope>NUCLEOTIDE SEQUENCE [LARGE SCALE GENOMIC DNA]</scope>
    <source>
        <strain evidence="3">DSM46621</strain>
    </source>
</reference>